<feature type="compositionally biased region" description="Low complexity" evidence="1">
    <location>
        <begin position="62"/>
        <end position="75"/>
    </location>
</feature>
<keyword evidence="2" id="KW-0732">Signal</keyword>
<dbReference type="PROSITE" id="PS51257">
    <property type="entry name" value="PROKAR_LIPOPROTEIN"/>
    <property type="match status" value="1"/>
</dbReference>
<dbReference type="RefSeq" id="WP_146958281.1">
    <property type="nucleotide sequence ID" value="NZ_CP042467.1"/>
</dbReference>
<dbReference type="InterPro" id="IPR009683">
    <property type="entry name" value="Extensin-like_C"/>
</dbReference>
<dbReference type="AlphaFoldDB" id="A0A5B8XSP5"/>
<dbReference type="SUPFAM" id="SSF55166">
    <property type="entry name" value="Hedgehog/DD-peptidase"/>
    <property type="match status" value="1"/>
</dbReference>
<evidence type="ECO:0000313" key="5">
    <source>
        <dbReference type="Proteomes" id="UP000321595"/>
    </source>
</evidence>
<feature type="chain" id="PRO_5022864054" description="Extensin-like C-terminal domain-containing protein" evidence="2">
    <location>
        <begin position="19"/>
        <end position="440"/>
    </location>
</feature>
<dbReference type="Pfam" id="PF06904">
    <property type="entry name" value="Extensin-like_C"/>
    <property type="match status" value="1"/>
</dbReference>
<evidence type="ECO:0000259" key="3">
    <source>
        <dbReference type="Pfam" id="PF06904"/>
    </source>
</evidence>
<dbReference type="OrthoDB" id="5496523at2"/>
<name>A0A5B8XSP5_9DELT</name>
<gene>
    <name evidence="4" type="ORF">FRD01_05225</name>
</gene>
<dbReference type="Proteomes" id="UP000321595">
    <property type="component" value="Chromosome"/>
</dbReference>
<reference evidence="4 5" key="1">
    <citation type="submission" date="2019-08" db="EMBL/GenBank/DDBJ databases">
        <authorList>
            <person name="Liang Q."/>
        </authorList>
    </citation>
    <scope>NUCLEOTIDE SEQUENCE [LARGE SCALE GENOMIC DNA]</scope>
    <source>
        <strain evidence="4 5">V1718</strain>
    </source>
</reference>
<feature type="signal peptide" evidence="2">
    <location>
        <begin position="1"/>
        <end position="18"/>
    </location>
</feature>
<feature type="region of interest" description="Disordered" evidence="1">
    <location>
        <begin position="27"/>
        <end position="77"/>
    </location>
</feature>
<dbReference type="InterPro" id="IPR009045">
    <property type="entry name" value="Zn_M74/Hedgehog-like"/>
</dbReference>
<feature type="compositionally biased region" description="Polar residues" evidence="1">
    <location>
        <begin position="30"/>
        <end position="47"/>
    </location>
</feature>
<sequence length="440" mass="47513">MKATYIAAAILASTFAFGCGEEPQLMNPGASPTNLAPNAGKTPNRTNDPNRDGSPANGGDNGSTPSPSPSAATGGQCEDGTTCGAGQACVSGTNLCTKAGAFRITLSWETALDLDLHVVTPRNEELYYRNRVSSDGGEFTQDGCIAGRCEQEQSPFGESVVWGDFATPGTYEIWAVNYNGGESVPFVIEVEFEGEREVFQGTVGGGRGEASSVHAFTIEGVAPENPNSDTACKQQLDQLGIPYRNWSYSTQSAGGSSCTVEEPITITGPINGVTYQYLDTSPGTMNMTCDMALALHRLGDVLKEKNINKVKHIGTFNCRNISGSSSLSQHSYGHAIDLWEFVGVDGTNYSLERDWQHNTSSPTTHKAQVLHYIGRQMHERRIFNIVLTPNFNSDHDNHFHVDLKAGSHYLRSTVDPEYFFDDLPYSEGCGHAHEDLDGTL</sequence>
<dbReference type="KEGG" id="bbae:FRD01_05225"/>
<keyword evidence="5" id="KW-1185">Reference proteome</keyword>
<proteinExistence type="predicted"/>
<feature type="domain" description="Extensin-like C-terminal" evidence="3">
    <location>
        <begin position="231"/>
        <end position="405"/>
    </location>
</feature>
<evidence type="ECO:0000313" key="4">
    <source>
        <dbReference type="EMBL" id="QED26656.1"/>
    </source>
</evidence>
<protein>
    <recommendedName>
        <fullName evidence="3">Extensin-like C-terminal domain-containing protein</fullName>
    </recommendedName>
</protein>
<evidence type="ECO:0000256" key="2">
    <source>
        <dbReference type="SAM" id="SignalP"/>
    </source>
</evidence>
<accession>A0A5B8XSP5</accession>
<organism evidence="4 5">
    <name type="scientific">Microvenator marinus</name>
    <dbReference type="NCBI Taxonomy" id="2600177"/>
    <lineage>
        <taxon>Bacteria</taxon>
        <taxon>Deltaproteobacteria</taxon>
        <taxon>Bradymonadales</taxon>
        <taxon>Microvenatoraceae</taxon>
        <taxon>Microvenator</taxon>
    </lineage>
</organism>
<evidence type="ECO:0000256" key="1">
    <source>
        <dbReference type="SAM" id="MobiDB-lite"/>
    </source>
</evidence>
<dbReference type="EMBL" id="CP042467">
    <property type="protein sequence ID" value="QED26656.1"/>
    <property type="molecule type" value="Genomic_DNA"/>
</dbReference>